<dbReference type="InterPro" id="IPR027417">
    <property type="entry name" value="P-loop_NTPase"/>
</dbReference>
<dbReference type="GO" id="GO:0052742">
    <property type="term" value="F:phosphatidylinositol kinase activity"/>
    <property type="evidence" value="ECO:0007669"/>
    <property type="project" value="InterPro"/>
</dbReference>
<dbReference type="VEuPathDB" id="FungiDB:H257_17790"/>
<dbReference type="Pfam" id="PF00271">
    <property type="entry name" value="Helicase_C"/>
    <property type="match status" value="1"/>
</dbReference>
<dbReference type="PANTHER" id="PTHR45623:SF11">
    <property type="entry name" value="KISMET, ISOFORM C"/>
    <property type="match status" value="1"/>
</dbReference>
<organism evidence="7 8">
    <name type="scientific">Aphanomyces astaci</name>
    <name type="common">Crayfish plague agent</name>
    <dbReference type="NCBI Taxonomy" id="112090"/>
    <lineage>
        <taxon>Eukaryota</taxon>
        <taxon>Sar</taxon>
        <taxon>Stramenopiles</taxon>
        <taxon>Oomycota</taxon>
        <taxon>Saprolegniomycetes</taxon>
        <taxon>Saprolegniales</taxon>
        <taxon>Verrucalvaceae</taxon>
        <taxon>Aphanomyces</taxon>
    </lineage>
</organism>
<keyword evidence="1" id="KW-0378">Hydrolase</keyword>
<dbReference type="AlphaFoldDB" id="A0A418FJI6"/>
<sequence length="942" mass="105395">RGGKKAHAPSLMNVVMELRKCCNHPFLIRGAEEREVTRLQKQQPRNLPLSTRREAVHKQLNDLLVTSCGKLVLLDKLLPRLRDGGHRVLIFSQFKIMLNILEDYLRMRGYPRERIDGSITGNDRQAAIDRYCDPHRDSFVMLLSTRAGGVGINLTAADTCIIYDSDWNPQNDLQAQARCHRIGQKKSVKVYRLLTSKTYELHMFHQASMKLGLDQAVLGGIRQVQSAAKGGPPSKEEIESLLKYGAYEMFKEDDADAASKKFNEESVDEILKRSKTVVHDPKKDQTVAAFGSSFSKATFVSSENPAEQVALDDPDFWIKVIGLTGVAESNAKHNKTPEKRRCKGRKTYKEIGSDEDRHDADGEYKVEDEASESSSDDDDTADAHHGPSATGEVKAISAAYSNVHRFHQNFVVADADDLPSIVDLRNSKFNLDFKTEGRPSATAASIDVGHLSADKATRNSSSPGFAKQRSMSDVAVSASGAASLSSTPDMAQTLVVAEPGSPAAKAIDITNQFDGKNNIRQTSKLTFKKPDGNEIDGQHEQYTLTYGMMTGILNSQRLTMNDFMRVDKREFPANLRSKLAHSFKFKADYMVTLCGDFNYIEFMSNSKSGQFFFYSHDGRFMIKTQTQDESKFLRRILPHYYKVPFVMDNPNTLVTRFYGMHRVKMHHLKKQMHFVIMASVFNTPKEIHLRFDLKGSKVGRNATPHEKSKNGVLKDNDLVDEHIHLSLGPEKRAMMLEQLRKDVAFLKRMKIMDYSLLIGIHDSGQEILLSPTTHPTPPPPLLQLTSAISAASSPLQTLNDLKLHEFGAMSSHISDTASDDNSDDDVEFTDAPLSPRTLDTTPKSPSGGSIFCKDFGGVLGRLSTRKKNGKIYFVGKARELRSRLMGCVLGIIDILQQYNTRKITETVFKGLVHNKKDISSVPPDQYGDRFLDFIEKNVLVDE</sequence>
<dbReference type="Gene3D" id="3.30.810.10">
    <property type="entry name" value="2-Layer Sandwich"/>
    <property type="match status" value="1"/>
</dbReference>
<dbReference type="Gene3D" id="3.30.800.10">
    <property type="entry name" value="Phosphatidylinositol Phosphate Kinase II Beta"/>
    <property type="match status" value="1"/>
</dbReference>
<dbReference type="PROSITE" id="PS51455">
    <property type="entry name" value="PIPK"/>
    <property type="match status" value="1"/>
</dbReference>
<dbReference type="VEuPathDB" id="FungiDB:H257_04649"/>
<dbReference type="SMART" id="SM00490">
    <property type="entry name" value="HELICc"/>
    <property type="match status" value="1"/>
</dbReference>
<evidence type="ECO:0000313" key="8">
    <source>
        <dbReference type="Proteomes" id="UP000286510"/>
    </source>
</evidence>
<keyword evidence="2" id="KW-0539">Nucleus</keyword>
<dbReference type="GO" id="GO:0042393">
    <property type="term" value="F:histone binding"/>
    <property type="evidence" value="ECO:0007669"/>
    <property type="project" value="TreeGrafter"/>
</dbReference>
<dbReference type="EMBL" id="QUTF01010947">
    <property type="protein sequence ID" value="RHZ30383.1"/>
    <property type="molecule type" value="Genomic_DNA"/>
</dbReference>
<dbReference type="SMART" id="SM00330">
    <property type="entry name" value="PIPKc"/>
    <property type="match status" value="1"/>
</dbReference>
<dbReference type="Pfam" id="PF01504">
    <property type="entry name" value="PIP5K"/>
    <property type="match status" value="1"/>
</dbReference>
<dbReference type="GO" id="GO:0140658">
    <property type="term" value="F:ATP-dependent chromatin remodeler activity"/>
    <property type="evidence" value="ECO:0007669"/>
    <property type="project" value="TreeGrafter"/>
</dbReference>
<feature type="domain" description="PIPK" evidence="6">
    <location>
        <begin position="505"/>
        <end position="938"/>
    </location>
</feature>
<dbReference type="Proteomes" id="UP000286510">
    <property type="component" value="Unassembled WGS sequence"/>
</dbReference>
<dbReference type="InterPro" id="IPR002498">
    <property type="entry name" value="PInositol-4-P-4/5-kinase_core"/>
</dbReference>
<dbReference type="InterPro" id="IPR049730">
    <property type="entry name" value="SNF2/RAD54-like_C"/>
</dbReference>
<dbReference type="PROSITE" id="PS51194">
    <property type="entry name" value="HELICASE_CTER"/>
    <property type="match status" value="1"/>
</dbReference>
<reference evidence="7 8" key="1">
    <citation type="submission" date="2018-08" db="EMBL/GenBank/DDBJ databases">
        <title>Aphanomyces genome sequencing and annotation.</title>
        <authorList>
            <person name="Minardi D."/>
            <person name="Oidtmann B."/>
            <person name="Van Der Giezen M."/>
            <person name="Studholme D.J."/>
        </authorList>
    </citation>
    <scope>NUCLEOTIDE SEQUENCE [LARGE SCALE GENOMIC DNA]</scope>
    <source>
        <strain evidence="7 8">FDL457</strain>
    </source>
</reference>
<keyword evidence="3" id="KW-0547">Nucleotide-binding</keyword>
<evidence type="ECO:0000259" key="6">
    <source>
        <dbReference type="PROSITE" id="PS51455"/>
    </source>
</evidence>
<dbReference type="Gene3D" id="3.40.50.300">
    <property type="entry name" value="P-loop containing nucleotide triphosphate hydrolases"/>
    <property type="match status" value="1"/>
</dbReference>
<evidence type="ECO:0000259" key="5">
    <source>
        <dbReference type="PROSITE" id="PS51194"/>
    </source>
</evidence>
<dbReference type="CDD" id="cd00139">
    <property type="entry name" value="PIPKc"/>
    <property type="match status" value="1"/>
</dbReference>
<evidence type="ECO:0008006" key="9">
    <source>
        <dbReference type="Google" id="ProtNLM"/>
    </source>
</evidence>
<dbReference type="InterPro" id="IPR027484">
    <property type="entry name" value="PInositol-4-P-5-kinase_N"/>
</dbReference>
<feature type="region of interest" description="Disordered" evidence="4">
    <location>
        <begin position="329"/>
        <end position="390"/>
    </location>
</feature>
<accession>A0A418FJI6</accession>
<feature type="non-terminal residue" evidence="7">
    <location>
        <position position="1"/>
    </location>
</feature>
<keyword evidence="3" id="KW-0067">ATP-binding</keyword>
<keyword evidence="3" id="KW-0418">Kinase</keyword>
<evidence type="ECO:0000256" key="4">
    <source>
        <dbReference type="SAM" id="MobiDB-lite"/>
    </source>
</evidence>
<dbReference type="SUPFAM" id="SSF52540">
    <property type="entry name" value="P-loop containing nucleoside triphosphate hydrolases"/>
    <property type="match status" value="1"/>
</dbReference>
<dbReference type="GO" id="GO:0000785">
    <property type="term" value="C:chromatin"/>
    <property type="evidence" value="ECO:0007669"/>
    <property type="project" value="TreeGrafter"/>
</dbReference>
<feature type="compositionally biased region" description="Basic and acidic residues" evidence="4">
    <location>
        <begin position="347"/>
        <end position="368"/>
    </location>
</feature>
<evidence type="ECO:0000256" key="3">
    <source>
        <dbReference type="PROSITE-ProRule" id="PRU00781"/>
    </source>
</evidence>
<proteinExistence type="predicted"/>
<dbReference type="GO" id="GO:0016887">
    <property type="term" value="F:ATP hydrolysis activity"/>
    <property type="evidence" value="ECO:0007669"/>
    <property type="project" value="TreeGrafter"/>
</dbReference>
<feature type="compositionally biased region" description="Acidic residues" evidence="4">
    <location>
        <begin position="817"/>
        <end position="828"/>
    </location>
</feature>
<gene>
    <name evidence="7" type="ORF">DYB26_009314</name>
</gene>
<dbReference type="SUPFAM" id="SSF56104">
    <property type="entry name" value="SAICAR synthase-like"/>
    <property type="match status" value="1"/>
</dbReference>
<dbReference type="GO" id="GO:0003682">
    <property type="term" value="F:chromatin binding"/>
    <property type="evidence" value="ECO:0007669"/>
    <property type="project" value="TreeGrafter"/>
</dbReference>
<comment type="caution">
    <text evidence="7">The sequence shown here is derived from an EMBL/GenBank/DDBJ whole genome shotgun (WGS) entry which is preliminary data.</text>
</comment>
<dbReference type="InterPro" id="IPR001650">
    <property type="entry name" value="Helicase_C-like"/>
</dbReference>
<dbReference type="GO" id="GO:0005634">
    <property type="term" value="C:nucleus"/>
    <property type="evidence" value="ECO:0007669"/>
    <property type="project" value="TreeGrafter"/>
</dbReference>
<feature type="compositionally biased region" description="Acidic residues" evidence="4">
    <location>
        <begin position="369"/>
        <end position="380"/>
    </location>
</feature>
<feature type="region of interest" description="Disordered" evidence="4">
    <location>
        <begin position="814"/>
        <end position="845"/>
    </location>
</feature>
<dbReference type="PANTHER" id="PTHR45623">
    <property type="entry name" value="CHROMODOMAIN-HELICASE-DNA-BINDING PROTEIN 3-RELATED-RELATED"/>
    <property type="match status" value="1"/>
</dbReference>
<dbReference type="InterPro" id="IPR027483">
    <property type="entry name" value="PInositol-4-P-4/5-kinase_C_sf"/>
</dbReference>
<dbReference type="GO" id="GO:0005524">
    <property type="term" value="F:ATP binding"/>
    <property type="evidence" value="ECO:0007669"/>
    <property type="project" value="UniProtKB-UniRule"/>
</dbReference>
<keyword evidence="3" id="KW-0808">Transferase</keyword>
<protein>
    <recommendedName>
        <fullName evidence="9">PIPK domain-containing protein</fullName>
    </recommendedName>
</protein>
<dbReference type="GO" id="GO:0046488">
    <property type="term" value="P:phosphatidylinositol metabolic process"/>
    <property type="evidence" value="ECO:0007669"/>
    <property type="project" value="UniProtKB-UniRule"/>
</dbReference>
<name>A0A418FJI6_APHAT</name>
<evidence type="ECO:0000256" key="2">
    <source>
        <dbReference type="ARBA" id="ARBA00023242"/>
    </source>
</evidence>
<feature type="compositionally biased region" description="Basic residues" evidence="4">
    <location>
        <begin position="332"/>
        <end position="346"/>
    </location>
</feature>
<dbReference type="GO" id="GO:0003677">
    <property type="term" value="F:DNA binding"/>
    <property type="evidence" value="ECO:0007669"/>
    <property type="project" value="TreeGrafter"/>
</dbReference>
<evidence type="ECO:0000313" key="7">
    <source>
        <dbReference type="EMBL" id="RHZ30383.1"/>
    </source>
</evidence>
<feature type="domain" description="Helicase C-terminal" evidence="5">
    <location>
        <begin position="73"/>
        <end position="225"/>
    </location>
</feature>
<evidence type="ECO:0000256" key="1">
    <source>
        <dbReference type="ARBA" id="ARBA00022801"/>
    </source>
</evidence>
<dbReference type="CDD" id="cd18793">
    <property type="entry name" value="SF2_C_SNF"/>
    <property type="match status" value="1"/>
</dbReference>